<reference evidence="1" key="1">
    <citation type="submission" date="2018-05" db="EMBL/GenBank/DDBJ databases">
        <authorList>
            <person name="Lanie J.A."/>
            <person name="Ng W.-L."/>
            <person name="Kazmierczak K.M."/>
            <person name="Andrzejewski T.M."/>
            <person name="Davidsen T.M."/>
            <person name="Wayne K.J."/>
            <person name="Tettelin H."/>
            <person name="Glass J.I."/>
            <person name="Rusch D."/>
            <person name="Podicherti R."/>
            <person name="Tsui H.-C.T."/>
            <person name="Winkler M.E."/>
        </authorList>
    </citation>
    <scope>NUCLEOTIDE SEQUENCE</scope>
</reference>
<feature type="non-terminal residue" evidence="1">
    <location>
        <position position="86"/>
    </location>
</feature>
<protein>
    <submittedName>
        <fullName evidence="1">Uncharacterized protein</fullName>
    </submittedName>
</protein>
<dbReference type="AlphaFoldDB" id="A0A383DM80"/>
<organism evidence="1">
    <name type="scientific">marine metagenome</name>
    <dbReference type="NCBI Taxonomy" id="408172"/>
    <lineage>
        <taxon>unclassified sequences</taxon>
        <taxon>metagenomes</taxon>
        <taxon>ecological metagenomes</taxon>
    </lineage>
</organism>
<proteinExistence type="predicted"/>
<sequence>MKYYTVNIFLLLHIIFANPFDGLTLITATTDRDAFDGLTLMTTQHTTTPGTHNTANTYLIDNDENIINSWDHEYGISSISYLTRDS</sequence>
<name>A0A383DM80_9ZZZZ</name>
<dbReference type="EMBL" id="UINC01218394">
    <property type="protein sequence ID" value="SVE45393.1"/>
    <property type="molecule type" value="Genomic_DNA"/>
</dbReference>
<accession>A0A383DM80</accession>
<gene>
    <name evidence="1" type="ORF">METZ01_LOCUS498247</name>
</gene>
<evidence type="ECO:0000313" key="1">
    <source>
        <dbReference type="EMBL" id="SVE45393.1"/>
    </source>
</evidence>